<dbReference type="AlphaFoldDB" id="A0AAD5LQZ3"/>
<sequence length="88" mass="9445">MAAGKQMLSAKLSFLLQFGVGMPLAYVAAMYLHGGLLGVWIGNSVGTLAFVIAGGIWLHNVSWVQLSHEAHLNTHLHIVDAQEPEPLV</sequence>
<keyword evidence="1" id="KW-0472">Membrane</keyword>
<accession>A0AAD5LQZ3</accession>
<evidence type="ECO:0000313" key="3">
    <source>
        <dbReference type="Proteomes" id="UP001209570"/>
    </source>
</evidence>
<dbReference type="EMBL" id="JAKCXM010003474">
    <property type="protein sequence ID" value="KAJ0389598.1"/>
    <property type="molecule type" value="Genomic_DNA"/>
</dbReference>
<evidence type="ECO:0000313" key="2">
    <source>
        <dbReference type="EMBL" id="KAJ0389598.1"/>
    </source>
</evidence>
<name>A0AAD5LQZ3_PYTIN</name>
<feature type="transmembrane region" description="Helical" evidence="1">
    <location>
        <begin position="37"/>
        <end position="58"/>
    </location>
</feature>
<comment type="caution">
    <text evidence="2">The sequence shown here is derived from an EMBL/GenBank/DDBJ whole genome shotgun (WGS) entry which is preliminary data.</text>
</comment>
<protein>
    <recommendedName>
        <fullName evidence="4">Multidrug/Oligosaccharidyl-lipid/Polysaccharide (MOP) Flippase Superfamily</fullName>
    </recommendedName>
</protein>
<keyword evidence="1" id="KW-0812">Transmembrane</keyword>
<organism evidence="2 3">
    <name type="scientific">Pythium insidiosum</name>
    <name type="common">Pythiosis disease agent</name>
    <dbReference type="NCBI Taxonomy" id="114742"/>
    <lineage>
        <taxon>Eukaryota</taxon>
        <taxon>Sar</taxon>
        <taxon>Stramenopiles</taxon>
        <taxon>Oomycota</taxon>
        <taxon>Peronosporomycetes</taxon>
        <taxon>Pythiales</taxon>
        <taxon>Pythiaceae</taxon>
        <taxon>Pythium</taxon>
    </lineage>
</organism>
<evidence type="ECO:0000256" key="1">
    <source>
        <dbReference type="SAM" id="Phobius"/>
    </source>
</evidence>
<dbReference type="Proteomes" id="UP001209570">
    <property type="component" value="Unassembled WGS sequence"/>
</dbReference>
<keyword evidence="1" id="KW-1133">Transmembrane helix</keyword>
<feature type="transmembrane region" description="Helical" evidence="1">
    <location>
        <begin position="12"/>
        <end position="31"/>
    </location>
</feature>
<keyword evidence="3" id="KW-1185">Reference proteome</keyword>
<reference evidence="2" key="1">
    <citation type="submission" date="2021-12" db="EMBL/GenBank/DDBJ databases">
        <title>Prjna785345.</title>
        <authorList>
            <person name="Rujirawat T."/>
            <person name="Krajaejun T."/>
        </authorList>
    </citation>
    <scope>NUCLEOTIDE SEQUENCE</scope>
    <source>
        <strain evidence="2">Pi057C3</strain>
    </source>
</reference>
<evidence type="ECO:0008006" key="4">
    <source>
        <dbReference type="Google" id="ProtNLM"/>
    </source>
</evidence>
<proteinExistence type="predicted"/>
<gene>
    <name evidence="2" type="ORF">P43SY_011412</name>
</gene>